<dbReference type="eggNOG" id="COG1450">
    <property type="taxonomic scope" value="Bacteria"/>
</dbReference>
<name>Q21L24_SACD2</name>
<dbReference type="HOGENOM" id="CLU_006756_3_0_6"/>
<dbReference type="Pfam" id="PF00263">
    <property type="entry name" value="Secretin"/>
    <property type="match status" value="1"/>
</dbReference>
<feature type="region of interest" description="Disordered" evidence="1">
    <location>
        <begin position="182"/>
        <end position="211"/>
    </location>
</feature>
<dbReference type="GO" id="GO:0009306">
    <property type="term" value="P:protein secretion"/>
    <property type="evidence" value="ECO:0007669"/>
    <property type="project" value="InterPro"/>
</dbReference>
<dbReference type="Gene3D" id="3.55.50.30">
    <property type="match status" value="1"/>
</dbReference>
<dbReference type="NCBIfam" id="TIGR02519">
    <property type="entry name" value="pilus_MshL"/>
    <property type="match status" value="1"/>
</dbReference>
<dbReference type="PANTHER" id="PTHR30332:SF17">
    <property type="entry name" value="TYPE IV PILIATION SYSTEM PROTEIN DR_0774-RELATED"/>
    <property type="match status" value="1"/>
</dbReference>
<gene>
    <name evidence="4" type="ordered locus">Sde_1343</name>
</gene>
<sequence length="546" mass="59737">MIMSMWCEGVITRIKHCAHHVFKFAAKGKLVAVLAALTWLSGCFSGNAKPNSGGHLSAADLHKTQSIPEVVKVLPPSLPEPSKIKNERLHTVVVHDVPVTELLFSLARDANINLDIDSDITTRITLNAVNQPLMAIIDRVAEKAQLRYESTNHGIYIRKDKPFLKSYRIDYLNMERESSSKVSVSTQISSTGQGAVSDGGGGGGDNSSDTSVVNKSSHLFWQTLAKNVGSILGSQQAEQQGASHPDILLNKEGGVMAVRATYRQHKEIQHFLSEIMFASQRQVLIEATIVEVTLSERYQAGIDWSVLQQNVADGVTRTATQDVLDVTLQDPVFTITHVGKNLSATVKALDTFGDVSVMSSPKVMTLNNQTALLKVVDNLVYFTVDVNIETNESGPSTTTFETEVNTVPIGFVMSVTPFINEFGYVTLNIRPTISRVIGLKRDPNPALAQVNVVNEIPEIQVREVESVLKIPDGEVAIIGGLMQDEQDNTEHGVPGLSKIPLVGGLFKYTDDKVKKSELVIFIKPIVVDYSKSSRVASEKFPADDWY</sequence>
<dbReference type="InterPro" id="IPR011514">
    <property type="entry name" value="Secretin_N_2"/>
</dbReference>
<accession>Q21L24</accession>
<keyword evidence="5" id="KW-1185">Reference proteome</keyword>
<dbReference type="GO" id="GO:0009297">
    <property type="term" value="P:pilus assembly"/>
    <property type="evidence" value="ECO:0007669"/>
    <property type="project" value="InterPro"/>
</dbReference>
<dbReference type="InterPro" id="IPR013358">
    <property type="entry name" value="Pilus_biogenesis_MshL"/>
</dbReference>
<dbReference type="STRING" id="203122.Sde_1343"/>
<dbReference type="GO" id="GO:0015627">
    <property type="term" value="C:type II protein secretion system complex"/>
    <property type="evidence" value="ECO:0007669"/>
    <property type="project" value="TreeGrafter"/>
</dbReference>
<dbReference type="Pfam" id="PF07655">
    <property type="entry name" value="Secretin_N_2"/>
    <property type="match status" value="1"/>
</dbReference>
<dbReference type="KEGG" id="sde:Sde_1343"/>
<dbReference type="OrthoDB" id="9775455at2"/>
<proteinExistence type="predicted"/>
<protein>
    <submittedName>
        <fullName evidence="4">Type II and III secretion system protein</fullName>
    </submittedName>
</protein>
<dbReference type="RefSeq" id="WP_011467825.1">
    <property type="nucleotide sequence ID" value="NC_007912.1"/>
</dbReference>
<dbReference type="GeneID" id="98613018"/>
<dbReference type="PRINTS" id="PR00811">
    <property type="entry name" value="BCTERIALGSPD"/>
</dbReference>
<dbReference type="AlphaFoldDB" id="Q21L24"/>
<dbReference type="GO" id="GO:0019867">
    <property type="term" value="C:outer membrane"/>
    <property type="evidence" value="ECO:0007669"/>
    <property type="project" value="InterPro"/>
</dbReference>
<dbReference type="InterPro" id="IPR050810">
    <property type="entry name" value="Bact_Secretion_Sys_Channel"/>
</dbReference>
<dbReference type="PROSITE" id="PS00875">
    <property type="entry name" value="T2SP_D"/>
    <property type="match status" value="1"/>
</dbReference>
<dbReference type="EMBL" id="CP000282">
    <property type="protein sequence ID" value="ABD80605.1"/>
    <property type="molecule type" value="Genomic_DNA"/>
</dbReference>
<organism evidence="4 5">
    <name type="scientific">Saccharophagus degradans (strain 2-40 / ATCC 43961 / DSM 17024)</name>
    <dbReference type="NCBI Taxonomy" id="203122"/>
    <lineage>
        <taxon>Bacteria</taxon>
        <taxon>Pseudomonadati</taxon>
        <taxon>Pseudomonadota</taxon>
        <taxon>Gammaproteobacteria</taxon>
        <taxon>Cellvibrionales</taxon>
        <taxon>Cellvibrionaceae</taxon>
        <taxon>Saccharophagus</taxon>
    </lineage>
</organism>
<evidence type="ECO:0000256" key="1">
    <source>
        <dbReference type="SAM" id="MobiDB-lite"/>
    </source>
</evidence>
<dbReference type="Proteomes" id="UP000001947">
    <property type="component" value="Chromosome"/>
</dbReference>
<feature type="compositionally biased region" description="Low complexity" evidence="1">
    <location>
        <begin position="182"/>
        <end position="196"/>
    </location>
</feature>
<dbReference type="InterPro" id="IPR004845">
    <property type="entry name" value="T2SS_GspD_CS"/>
</dbReference>
<feature type="domain" description="Secretin N-terminal" evidence="3">
    <location>
        <begin position="166"/>
        <end position="240"/>
    </location>
</feature>
<evidence type="ECO:0000313" key="4">
    <source>
        <dbReference type="EMBL" id="ABD80605.1"/>
    </source>
</evidence>
<reference evidence="4 5" key="1">
    <citation type="journal article" date="2008" name="PLoS Genet.">
        <title>Complete genome sequence of the complex carbohydrate-degrading marine bacterium, Saccharophagus degradans strain 2-40 T.</title>
        <authorList>
            <person name="Weiner R.M."/>
            <person name="Taylor L.E.II."/>
            <person name="Henrissat B."/>
            <person name="Hauser L."/>
            <person name="Land M."/>
            <person name="Coutinho P.M."/>
            <person name="Rancurel C."/>
            <person name="Saunders E.H."/>
            <person name="Longmire A.G."/>
            <person name="Zhang H."/>
            <person name="Bayer E.A."/>
            <person name="Gilbert H.J."/>
            <person name="Larimer F."/>
            <person name="Zhulin I.B."/>
            <person name="Ekborg N.A."/>
            <person name="Lamed R."/>
            <person name="Richardson P.M."/>
            <person name="Borovok I."/>
            <person name="Hutcheson S."/>
        </authorList>
    </citation>
    <scope>NUCLEOTIDE SEQUENCE [LARGE SCALE GENOMIC DNA]</scope>
    <source>
        <strain evidence="5">2-40 / ATCC 43961 / DSM 17024</strain>
    </source>
</reference>
<evidence type="ECO:0000259" key="2">
    <source>
        <dbReference type="Pfam" id="PF00263"/>
    </source>
</evidence>
<dbReference type="PANTHER" id="PTHR30332">
    <property type="entry name" value="PROBABLE GENERAL SECRETION PATHWAY PROTEIN D"/>
    <property type="match status" value="1"/>
</dbReference>
<evidence type="ECO:0000313" key="5">
    <source>
        <dbReference type="Proteomes" id="UP000001947"/>
    </source>
</evidence>
<evidence type="ECO:0000259" key="3">
    <source>
        <dbReference type="Pfam" id="PF07655"/>
    </source>
</evidence>
<feature type="domain" description="Type II/III secretion system secretin-like" evidence="2">
    <location>
        <begin position="348"/>
        <end position="528"/>
    </location>
</feature>
<dbReference type="InterPro" id="IPR004846">
    <property type="entry name" value="T2SS/T3SS_dom"/>
</dbReference>
<dbReference type="InterPro" id="IPR001775">
    <property type="entry name" value="GspD/PilQ"/>
</dbReference>